<dbReference type="InterPro" id="IPR000182">
    <property type="entry name" value="GNAT_dom"/>
</dbReference>
<dbReference type="Pfam" id="PF13302">
    <property type="entry name" value="Acetyltransf_3"/>
    <property type="match status" value="1"/>
</dbReference>
<dbReference type="Gene3D" id="3.40.630.30">
    <property type="match status" value="1"/>
</dbReference>
<dbReference type="KEGG" id="slia:HA039_25060"/>
<evidence type="ECO:0000313" key="3">
    <source>
        <dbReference type="Proteomes" id="UP000501179"/>
    </source>
</evidence>
<dbReference type="InterPro" id="IPR051531">
    <property type="entry name" value="N-acetyltransferase"/>
</dbReference>
<dbReference type="SUPFAM" id="SSF55729">
    <property type="entry name" value="Acyl-CoA N-acyltransferases (Nat)"/>
    <property type="match status" value="1"/>
</dbReference>
<proteinExistence type="predicted"/>
<organism evidence="2 3">
    <name type="scientific">Streptomyces liangshanensis</name>
    <dbReference type="NCBI Taxonomy" id="2717324"/>
    <lineage>
        <taxon>Bacteria</taxon>
        <taxon>Bacillati</taxon>
        <taxon>Actinomycetota</taxon>
        <taxon>Actinomycetes</taxon>
        <taxon>Kitasatosporales</taxon>
        <taxon>Streptomycetaceae</taxon>
        <taxon>Streptomyces</taxon>
    </lineage>
</organism>
<dbReference type="AlphaFoldDB" id="A0A6G9H493"/>
<dbReference type="Proteomes" id="UP000501179">
    <property type="component" value="Chromosome"/>
</dbReference>
<sequence>MTARLRPGPIGTERLSLVPLAVEHAREMAVVLGDPALHAFIGGAPSTEAELRVRYARMVGGSPDPEVAWCNWVLRLRAEEAGGAGSAEGVERVGRAGGGESLGDGESVRDAGGVLVGTVQATVTSAAPGSGPGRGGVAEIAWVVGTPWQGRGFASEAARGLVRWLEVRGVGSVIAHIHPDHHASAAVARACGLTPTTVWHDGEVRWERRVG</sequence>
<dbReference type="RefSeq" id="WP_167033622.1">
    <property type="nucleotide sequence ID" value="NZ_CP050177.1"/>
</dbReference>
<feature type="domain" description="N-acetyltransferase" evidence="1">
    <location>
        <begin position="51"/>
        <end position="211"/>
    </location>
</feature>
<dbReference type="EMBL" id="CP050177">
    <property type="protein sequence ID" value="QIQ05109.1"/>
    <property type="molecule type" value="Genomic_DNA"/>
</dbReference>
<evidence type="ECO:0000259" key="1">
    <source>
        <dbReference type="PROSITE" id="PS51186"/>
    </source>
</evidence>
<dbReference type="PANTHER" id="PTHR43792:SF16">
    <property type="entry name" value="N-ACETYLTRANSFERASE DOMAIN-CONTAINING PROTEIN"/>
    <property type="match status" value="1"/>
</dbReference>
<name>A0A6G9H493_9ACTN</name>
<dbReference type="PROSITE" id="PS51186">
    <property type="entry name" value="GNAT"/>
    <property type="match status" value="1"/>
</dbReference>
<keyword evidence="3" id="KW-1185">Reference proteome</keyword>
<keyword evidence="2" id="KW-0808">Transferase</keyword>
<reference evidence="2 3" key="1">
    <citation type="submission" date="2020-03" db="EMBL/GenBank/DDBJ databases">
        <title>A novel species.</title>
        <authorList>
            <person name="Gao J."/>
        </authorList>
    </citation>
    <scope>NUCLEOTIDE SEQUENCE [LARGE SCALE GENOMIC DNA]</scope>
    <source>
        <strain evidence="2 3">QMT-12</strain>
    </source>
</reference>
<accession>A0A6G9H493</accession>
<gene>
    <name evidence="2" type="ORF">HA039_25060</name>
</gene>
<protein>
    <submittedName>
        <fullName evidence="2">GNAT family N-acetyltransferase</fullName>
    </submittedName>
</protein>
<dbReference type="InterPro" id="IPR016181">
    <property type="entry name" value="Acyl_CoA_acyltransferase"/>
</dbReference>
<dbReference type="PANTHER" id="PTHR43792">
    <property type="entry name" value="GNAT FAMILY, PUTATIVE (AFU_ORTHOLOGUE AFUA_3G00765)-RELATED-RELATED"/>
    <property type="match status" value="1"/>
</dbReference>
<evidence type="ECO:0000313" key="2">
    <source>
        <dbReference type="EMBL" id="QIQ05109.1"/>
    </source>
</evidence>
<dbReference type="GO" id="GO:0016747">
    <property type="term" value="F:acyltransferase activity, transferring groups other than amino-acyl groups"/>
    <property type="evidence" value="ECO:0007669"/>
    <property type="project" value="InterPro"/>
</dbReference>